<protein>
    <submittedName>
        <fullName evidence="1">Uncharacterized protein</fullName>
    </submittedName>
</protein>
<accession>A0A1S8I9Z4</accession>
<proteinExistence type="predicted"/>
<reference evidence="1 2" key="1">
    <citation type="submission" date="2017-02" db="EMBL/GenBank/DDBJ databases">
        <title>Clonality and virulence of isolates of VRE in Hematopoietic Stem Cell Transplanted (HSCT) patients.</title>
        <authorList>
            <person name="Marchi A.P."/>
            <person name="Martins R.C."/>
            <person name="Marie S.K."/>
            <person name="Levin A.S."/>
            <person name="Costa S.F."/>
        </authorList>
    </citation>
    <scope>NUCLEOTIDE SEQUENCE [LARGE SCALE GENOMIC DNA]</scope>
    <source>
        <strain evidence="1 2">LIM1759</strain>
    </source>
</reference>
<evidence type="ECO:0000313" key="2">
    <source>
        <dbReference type="Proteomes" id="UP000191171"/>
    </source>
</evidence>
<sequence>MFYPLFFQSYPRSFTQYLWKKKIKYFHLKTMIFPKVFHKKFKVSK</sequence>
<dbReference type="Proteomes" id="UP000191171">
    <property type="component" value="Unassembled WGS sequence"/>
</dbReference>
<comment type="caution">
    <text evidence="1">The sequence shown here is derived from an EMBL/GenBank/DDBJ whole genome shotgun (WGS) entry which is preliminary data.</text>
</comment>
<dbReference type="EMBL" id="MVGJ01000050">
    <property type="protein sequence ID" value="OOL82421.1"/>
    <property type="molecule type" value="Genomic_DNA"/>
</dbReference>
<evidence type="ECO:0000313" key="1">
    <source>
        <dbReference type="EMBL" id="OOL82421.1"/>
    </source>
</evidence>
<dbReference type="AlphaFoldDB" id="A0A1S8I9Z4"/>
<organism evidence="1 2">
    <name type="scientific">Enterococcus faecium</name>
    <name type="common">Streptococcus faecium</name>
    <dbReference type="NCBI Taxonomy" id="1352"/>
    <lineage>
        <taxon>Bacteria</taxon>
        <taxon>Bacillati</taxon>
        <taxon>Bacillota</taxon>
        <taxon>Bacilli</taxon>
        <taxon>Lactobacillales</taxon>
        <taxon>Enterococcaceae</taxon>
        <taxon>Enterococcus</taxon>
    </lineage>
</organism>
<gene>
    <name evidence="1" type="ORF">B1P95_09535</name>
</gene>
<name>A0A1S8I9Z4_ENTFC</name>